<dbReference type="InterPro" id="IPR012951">
    <property type="entry name" value="BBE"/>
</dbReference>
<evidence type="ECO:0000256" key="2">
    <source>
        <dbReference type="ARBA" id="ARBA00005466"/>
    </source>
</evidence>
<comment type="cofactor">
    <cofactor evidence="1">
        <name>FAD</name>
        <dbReference type="ChEBI" id="CHEBI:57692"/>
    </cofactor>
</comment>
<protein>
    <submittedName>
        <fullName evidence="7">FAD/FMN-containing dehydrogenase</fullName>
    </submittedName>
</protein>
<evidence type="ECO:0000256" key="3">
    <source>
        <dbReference type="ARBA" id="ARBA00022630"/>
    </source>
</evidence>
<keyword evidence="3" id="KW-0285">Flavoprotein</keyword>
<comment type="similarity">
    <text evidence="2">Belongs to the oxygen-dependent FAD-linked oxidoreductase family.</text>
</comment>
<dbReference type="PROSITE" id="PS51387">
    <property type="entry name" value="FAD_PCMH"/>
    <property type="match status" value="1"/>
</dbReference>
<dbReference type="GO" id="GO:0071949">
    <property type="term" value="F:FAD binding"/>
    <property type="evidence" value="ECO:0007669"/>
    <property type="project" value="InterPro"/>
</dbReference>
<dbReference type="InterPro" id="IPR036318">
    <property type="entry name" value="FAD-bd_PCMH-like_sf"/>
</dbReference>
<dbReference type="Proteomes" id="UP000184139">
    <property type="component" value="Unassembled WGS sequence"/>
</dbReference>
<dbReference type="EMBL" id="FQXS01000010">
    <property type="protein sequence ID" value="SHH81057.1"/>
    <property type="molecule type" value="Genomic_DNA"/>
</dbReference>
<organism evidence="7 8">
    <name type="scientific">Desulfofustis glycolicus DSM 9705</name>
    <dbReference type="NCBI Taxonomy" id="1121409"/>
    <lineage>
        <taxon>Bacteria</taxon>
        <taxon>Pseudomonadati</taxon>
        <taxon>Thermodesulfobacteriota</taxon>
        <taxon>Desulfobulbia</taxon>
        <taxon>Desulfobulbales</taxon>
        <taxon>Desulfocapsaceae</taxon>
        <taxon>Desulfofustis</taxon>
    </lineage>
</organism>
<keyword evidence="4" id="KW-0274">FAD</keyword>
<proteinExistence type="inferred from homology"/>
<dbReference type="STRING" id="1121409.SAMN02745124_02009"/>
<evidence type="ECO:0000313" key="7">
    <source>
        <dbReference type="EMBL" id="SHH81057.1"/>
    </source>
</evidence>
<dbReference type="InterPro" id="IPR006094">
    <property type="entry name" value="Oxid_FAD_bind_N"/>
</dbReference>
<dbReference type="PROSITE" id="PS00862">
    <property type="entry name" value="OX2_COVAL_FAD"/>
    <property type="match status" value="1"/>
</dbReference>
<dbReference type="Pfam" id="PF01565">
    <property type="entry name" value="FAD_binding_4"/>
    <property type="match status" value="1"/>
</dbReference>
<evidence type="ECO:0000313" key="8">
    <source>
        <dbReference type="Proteomes" id="UP000184139"/>
    </source>
</evidence>
<keyword evidence="5" id="KW-0560">Oxidoreductase</keyword>
<dbReference type="InterPro" id="IPR050416">
    <property type="entry name" value="FAD-linked_Oxidoreductase"/>
</dbReference>
<dbReference type="OrthoDB" id="9775082at2"/>
<dbReference type="InterPro" id="IPR016169">
    <property type="entry name" value="FAD-bd_PCMH_sub2"/>
</dbReference>
<dbReference type="GO" id="GO:0016491">
    <property type="term" value="F:oxidoreductase activity"/>
    <property type="evidence" value="ECO:0007669"/>
    <property type="project" value="UniProtKB-KW"/>
</dbReference>
<dbReference type="AlphaFoldDB" id="A0A1M5W0Q0"/>
<feature type="domain" description="FAD-binding PCMH-type" evidence="6">
    <location>
        <begin position="41"/>
        <end position="211"/>
    </location>
</feature>
<dbReference type="SUPFAM" id="SSF56176">
    <property type="entry name" value="FAD-binding/transporter-associated domain-like"/>
    <property type="match status" value="1"/>
</dbReference>
<accession>A0A1M5W0Q0</accession>
<dbReference type="Gene3D" id="3.30.43.10">
    <property type="entry name" value="Uridine Diphospho-n-acetylenolpyruvylglucosamine Reductase, domain 2"/>
    <property type="match status" value="1"/>
</dbReference>
<dbReference type="PANTHER" id="PTHR42973">
    <property type="entry name" value="BINDING OXIDOREDUCTASE, PUTATIVE (AFU_ORTHOLOGUE AFUA_1G17690)-RELATED"/>
    <property type="match status" value="1"/>
</dbReference>
<gene>
    <name evidence="7" type="ORF">SAMN02745124_02009</name>
</gene>
<dbReference type="InterPro" id="IPR016166">
    <property type="entry name" value="FAD-bd_PCMH"/>
</dbReference>
<dbReference type="InterPro" id="IPR016167">
    <property type="entry name" value="FAD-bd_PCMH_sub1"/>
</dbReference>
<evidence type="ECO:0000256" key="4">
    <source>
        <dbReference type="ARBA" id="ARBA00022827"/>
    </source>
</evidence>
<name>A0A1M5W0Q0_9BACT</name>
<dbReference type="Gene3D" id="3.30.465.10">
    <property type="match status" value="1"/>
</dbReference>
<dbReference type="Gene3D" id="3.40.462.20">
    <property type="match status" value="1"/>
</dbReference>
<dbReference type="InterPro" id="IPR006093">
    <property type="entry name" value="Oxy_OxRdtase_FAD_BS"/>
</dbReference>
<sequence>MTATTIDSDSFTRYAESFGGRLIHPDATDYDAARTVWNGLIDRRPALIARCTSADDVVRSVLFARENDLLVSIRGGGHHVAGYAVCDDGMMIDMSAMRRVDIDPQARTARVQAGALWADVDGAAQPHGLATPGGEVSLTGVAGLTLGGGVGYVRRKFGLSCDNLLAVEIVTADGQKRRASQSENSDLFWALRGGGGNFGVVTAFEFRLHPVGPEVVTLNPIYPFDQARSLLEAWRRFTDTAPDEASTAFAIWGIPEHPDLPVELHGMPVCLLDGMYSGPRPQGEALFQPLREVAEPIMDLGGPTTYLEAQKSFDEFMRDGDLYYWKSLYLNEMSDDAIGTMMSWVRRRPNPRLLVIIRHLGGAISRVAEDATAYQNRAAQFMFSIDGAWTDPAESERNIAWIRGFWEAMSRYSNGGVYVNFPGFGENPQHLWRSSYGNNYRKLVAVKTKYDPANFFRMNQNIKPVADKVH</sequence>
<reference evidence="7 8" key="1">
    <citation type="submission" date="2016-11" db="EMBL/GenBank/DDBJ databases">
        <authorList>
            <person name="Jaros S."/>
            <person name="Januszkiewicz K."/>
            <person name="Wedrychowicz H."/>
        </authorList>
    </citation>
    <scope>NUCLEOTIDE SEQUENCE [LARGE SCALE GENOMIC DNA]</scope>
    <source>
        <strain evidence="7 8">DSM 9705</strain>
    </source>
</reference>
<dbReference type="Pfam" id="PF08031">
    <property type="entry name" value="BBE"/>
    <property type="match status" value="1"/>
</dbReference>
<dbReference type="RefSeq" id="WP_073375699.1">
    <property type="nucleotide sequence ID" value="NZ_FQXS01000010.1"/>
</dbReference>
<dbReference type="PANTHER" id="PTHR42973:SF39">
    <property type="entry name" value="FAD-BINDING PCMH-TYPE DOMAIN-CONTAINING PROTEIN"/>
    <property type="match status" value="1"/>
</dbReference>
<keyword evidence="8" id="KW-1185">Reference proteome</keyword>
<evidence type="ECO:0000256" key="1">
    <source>
        <dbReference type="ARBA" id="ARBA00001974"/>
    </source>
</evidence>
<evidence type="ECO:0000256" key="5">
    <source>
        <dbReference type="ARBA" id="ARBA00023002"/>
    </source>
</evidence>
<evidence type="ECO:0000259" key="6">
    <source>
        <dbReference type="PROSITE" id="PS51387"/>
    </source>
</evidence>